<dbReference type="GO" id="GO:0005525">
    <property type="term" value="F:GTP binding"/>
    <property type="evidence" value="ECO:0007669"/>
    <property type="project" value="UniProtKB-UniRule"/>
</dbReference>
<evidence type="ECO:0000256" key="8">
    <source>
        <dbReference type="HAMAP-Rule" id="MF_00316"/>
    </source>
</evidence>
<dbReference type="InterPro" id="IPR029044">
    <property type="entry name" value="Nucleotide-diphossugar_trans"/>
</dbReference>
<accession>A0A074V9R0</accession>
<dbReference type="PANTHER" id="PTHR19136:SF81">
    <property type="entry name" value="MOLYBDENUM COFACTOR GUANYLYLTRANSFERASE"/>
    <property type="match status" value="1"/>
</dbReference>
<proteinExistence type="inferred from homology"/>
<comment type="catalytic activity">
    <reaction evidence="8">
        <text>Mo-molybdopterin + GTP + H(+) = Mo-molybdopterin guanine dinucleotide + diphosphate</text>
        <dbReference type="Rhea" id="RHEA:34243"/>
        <dbReference type="ChEBI" id="CHEBI:15378"/>
        <dbReference type="ChEBI" id="CHEBI:33019"/>
        <dbReference type="ChEBI" id="CHEBI:37565"/>
        <dbReference type="ChEBI" id="CHEBI:71302"/>
        <dbReference type="ChEBI" id="CHEBI:71310"/>
        <dbReference type="EC" id="2.7.7.77"/>
    </reaction>
</comment>
<evidence type="ECO:0000256" key="6">
    <source>
        <dbReference type="ARBA" id="ARBA00023134"/>
    </source>
</evidence>
<dbReference type="Pfam" id="PF12804">
    <property type="entry name" value="NTP_transf_3"/>
    <property type="match status" value="1"/>
</dbReference>
<dbReference type="Proteomes" id="UP000027644">
    <property type="component" value="Unassembled WGS sequence"/>
</dbReference>
<organism evidence="10 11">
    <name type="scientific">Snodgrassella alvi SCGC AB-598-J21</name>
    <dbReference type="NCBI Taxonomy" id="1385367"/>
    <lineage>
        <taxon>Bacteria</taxon>
        <taxon>Pseudomonadati</taxon>
        <taxon>Pseudomonadota</taxon>
        <taxon>Betaproteobacteria</taxon>
        <taxon>Neisseriales</taxon>
        <taxon>Neisseriaceae</taxon>
        <taxon>Snodgrassella</taxon>
    </lineage>
</organism>
<feature type="binding site" evidence="8">
    <location>
        <position position="104"/>
    </location>
    <ligand>
        <name>GTP</name>
        <dbReference type="ChEBI" id="CHEBI:37565"/>
    </ligand>
</feature>
<dbReference type="GO" id="GO:0061603">
    <property type="term" value="F:molybdenum cofactor guanylyltransferase activity"/>
    <property type="evidence" value="ECO:0007669"/>
    <property type="project" value="UniProtKB-EC"/>
</dbReference>
<dbReference type="EC" id="2.7.7.77" evidence="8"/>
<dbReference type="HAMAP" id="MF_00316">
    <property type="entry name" value="MobA"/>
    <property type="match status" value="1"/>
</dbReference>
<keyword evidence="1 8" id="KW-0963">Cytoplasm</keyword>
<comment type="caution">
    <text evidence="8">Lacks conserved residue(s) required for the propagation of feature annotation.</text>
</comment>
<comment type="caution">
    <text evidence="10">The sequence shown here is derived from an EMBL/GenBank/DDBJ whole genome shotgun (WGS) entry which is preliminary data.</text>
</comment>
<keyword evidence="5 8" id="KW-0460">Magnesium</keyword>
<evidence type="ECO:0000256" key="7">
    <source>
        <dbReference type="ARBA" id="ARBA00023150"/>
    </source>
</evidence>
<dbReference type="GO" id="GO:0046872">
    <property type="term" value="F:metal ion binding"/>
    <property type="evidence" value="ECO:0007669"/>
    <property type="project" value="UniProtKB-KW"/>
</dbReference>
<dbReference type="SUPFAM" id="SSF53448">
    <property type="entry name" value="Nucleotide-diphospho-sugar transferases"/>
    <property type="match status" value="1"/>
</dbReference>
<feature type="binding site" evidence="8">
    <location>
        <position position="25"/>
    </location>
    <ligand>
        <name>GTP</name>
        <dbReference type="ChEBI" id="CHEBI:37565"/>
    </ligand>
</feature>
<evidence type="ECO:0000256" key="1">
    <source>
        <dbReference type="ARBA" id="ARBA00022490"/>
    </source>
</evidence>
<evidence type="ECO:0000256" key="4">
    <source>
        <dbReference type="ARBA" id="ARBA00022741"/>
    </source>
</evidence>
<keyword evidence="6 8" id="KW-0342">GTP-binding</keyword>
<protein>
    <recommendedName>
        <fullName evidence="8">Molybdenum cofactor guanylyltransferase</fullName>
        <shortName evidence="8">MoCo guanylyltransferase</shortName>
        <ecNumber evidence="8">2.7.7.77</ecNumber>
    </recommendedName>
    <alternativeName>
        <fullName evidence="8">GTP:molybdopterin guanylyltransferase</fullName>
    </alternativeName>
    <alternativeName>
        <fullName evidence="8">Mo-MPT guanylyltransferase</fullName>
    </alternativeName>
    <alternativeName>
        <fullName evidence="8">Molybdopterin guanylyltransferase</fullName>
    </alternativeName>
    <alternativeName>
        <fullName evidence="8">Molybdopterin-guanine dinucleotide synthase</fullName>
        <shortName evidence="8">MGD synthase</shortName>
    </alternativeName>
</protein>
<evidence type="ECO:0000256" key="5">
    <source>
        <dbReference type="ARBA" id="ARBA00022842"/>
    </source>
</evidence>
<dbReference type="Gene3D" id="3.90.550.10">
    <property type="entry name" value="Spore Coat Polysaccharide Biosynthesis Protein SpsA, Chain A"/>
    <property type="match status" value="1"/>
</dbReference>
<comment type="subcellular location">
    <subcellularLocation>
        <location evidence="8">Cytoplasm</location>
    </subcellularLocation>
</comment>
<comment type="function">
    <text evidence="8">Transfers a GMP moiety from GTP to Mo-molybdopterin (Mo-MPT) cofactor (Moco or molybdenum cofactor) to form Mo-molybdopterin guanine dinucleotide (Mo-MGD) cofactor.</text>
</comment>
<dbReference type="GO" id="GO:0005737">
    <property type="term" value="C:cytoplasm"/>
    <property type="evidence" value="ECO:0007669"/>
    <property type="project" value="UniProtKB-SubCell"/>
</dbReference>
<comment type="cofactor">
    <cofactor evidence="8">
        <name>Mg(2+)</name>
        <dbReference type="ChEBI" id="CHEBI:18420"/>
    </cofactor>
</comment>
<feature type="binding site" evidence="8">
    <location>
        <begin position="12"/>
        <end position="14"/>
    </location>
    <ligand>
        <name>GTP</name>
        <dbReference type="ChEBI" id="CHEBI:37565"/>
    </ligand>
</feature>
<evidence type="ECO:0000313" key="11">
    <source>
        <dbReference type="Proteomes" id="UP000027644"/>
    </source>
</evidence>
<gene>
    <name evidence="8" type="primary">mobA</name>
    <name evidence="10" type="ORF">SASC598J21_016390</name>
</gene>
<comment type="domain">
    <text evidence="8">The N-terminal domain determines nucleotide recognition and specific binding, while the C-terminal domain determines the specific binding to the target protein.</text>
</comment>
<dbReference type="EMBL" id="AVQL01000448">
    <property type="protein sequence ID" value="KEQ00617.1"/>
    <property type="molecule type" value="Genomic_DNA"/>
</dbReference>
<dbReference type="CDD" id="cd02503">
    <property type="entry name" value="MobA"/>
    <property type="match status" value="1"/>
</dbReference>
<sequence length="203" mass="22216">MGINANLGLIILAGGLGTRVGGANKALLTLNGQPLLEHILHQLGHCSEHIIISANRDIARIEKYGYPVYSDLPAYSGMGPLAGIISAAQYLPENIEYLQIVPCDLPLLNTDIIAGLYQKLSGQPELDIVCAADSFTLHPIVCQMRRRHLQHIRQQLNSTGKHSVRSVILPYRHAIVTFADNIPFTNYNSSAMFTSMRSGETTL</sequence>
<comment type="similarity">
    <text evidence="8">Belongs to the MobA family.</text>
</comment>
<comment type="subunit">
    <text evidence="8">Monomer.</text>
</comment>
<feature type="binding site" evidence="8">
    <location>
        <position position="104"/>
    </location>
    <ligand>
        <name>Mg(2+)</name>
        <dbReference type="ChEBI" id="CHEBI:18420"/>
    </ligand>
</feature>
<feature type="domain" description="MobA-like NTP transferase" evidence="9">
    <location>
        <begin position="10"/>
        <end position="167"/>
    </location>
</feature>
<feature type="binding site" evidence="8">
    <location>
        <position position="71"/>
    </location>
    <ligand>
        <name>GTP</name>
        <dbReference type="ChEBI" id="CHEBI:37565"/>
    </ligand>
</feature>
<evidence type="ECO:0000256" key="2">
    <source>
        <dbReference type="ARBA" id="ARBA00022679"/>
    </source>
</evidence>
<dbReference type="AlphaFoldDB" id="A0A074V9R0"/>
<evidence type="ECO:0000259" key="9">
    <source>
        <dbReference type="Pfam" id="PF12804"/>
    </source>
</evidence>
<keyword evidence="4 8" id="KW-0547">Nucleotide-binding</keyword>
<dbReference type="PANTHER" id="PTHR19136">
    <property type="entry name" value="MOLYBDENUM COFACTOR GUANYLYLTRANSFERASE"/>
    <property type="match status" value="1"/>
</dbReference>
<keyword evidence="2 8" id="KW-0808">Transferase</keyword>
<name>A0A074V9R0_9NEIS</name>
<reference evidence="10 11" key="1">
    <citation type="journal article" date="2014" name="PLoS Genet.">
        <title>Hidden diversity in honey bee gut symbionts detected by single-cell genomics.</title>
        <authorList>
            <person name="Engel P."/>
            <person name="Stepanauskas R."/>
            <person name="Moran N."/>
        </authorList>
    </citation>
    <scope>NUCLEOTIDE SEQUENCE [LARGE SCALE GENOMIC DNA]</scope>
    <source>
        <strain evidence="10 11">SCGC AB-598-J21</strain>
    </source>
</reference>
<keyword evidence="3 8" id="KW-0479">Metal-binding</keyword>
<dbReference type="InterPro" id="IPR013482">
    <property type="entry name" value="Molybde_CF_guanTrfase"/>
</dbReference>
<evidence type="ECO:0000256" key="3">
    <source>
        <dbReference type="ARBA" id="ARBA00022723"/>
    </source>
</evidence>
<keyword evidence="7 8" id="KW-0501">Molybdenum cofactor biosynthesis</keyword>
<evidence type="ECO:0000313" key="10">
    <source>
        <dbReference type="EMBL" id="KEQ00617.1"/>
    </source>
</evidence>
<dbReference type="InterPro" id="IPR025877">
    <property type="entry name" value="MobA-like_NTP_Trfase"/>
</dbReference>
<dbReference type="GO" id="GO:0006777">
    <property type="term" value="P:Mo-molybdopterin cofactor biosynthetic process"/>
    <property type="evidence" value="ECO:0007669"/>
    <property type="project" value="UniProtKB-KW"/>
</dbReference>